<gene>
    <name evidence="3" type="ORF">CBR_g57071</name>
</gene>
<dbReference type="OrthoDB" id="2018517at2759"/>
<dbReference type="PANTHER" id="PTHR36008">
    <property type="entry name" value="OS09G0478400 PROTEIN"/>
    <property type="match status" value="1"/>
</dbReference>
<dbReference type="AlphaFoldDB" id="A0A388K803"/>
<feature type="region of interest" description="Disordered" evidence="1">
    <location>
        <begin position="1"/>
        <end position="22"/>
    </location>
</feature>
<accession>A0A388K803</accession>
<evidence type="ECO:0000259" key="2">
    <source>
        <dbReference type="PROSITE" id="PS50878"/>
    </source>
</evidence>
<dbReference type="PROSITE" id="PS50878">
    <property type="entry name" value="RT_POL"/>
    <property type="match status" value="1"/>
</dbReference>
<evidence type="ECO:0000256" key="1">
    <source>
        <dbReference type="SAM" id="MobiDB-lite"/>
    </source>
</evidence>
<reference evidence="3 4" key="1">
    <citation type="journal article" date="2018" name="Cell">
        <title>The Chara Genome: Secondary Complexity and Implications for Plant Terrestrialization.</title>
        <authorList>
            <person name="Nishiyama T."/>
            <person name="Sakayama H."/>
            <person name="Vries J.D."/>
            <person name="Buschmann H."/>
            <person name="Saint-Marcoux D."/>
            <person name="Ullrich K.K."/>
            <person name="Haas F.B."/>
            <person name="Vanderstraeten L."/>
            <person name="Becker D."/>
            <person name="Lang D."/>
            <person name="Vosolsobe S."/>
            <person name="Rombauts S."/>
            <person name="Wilhelmsson P.K.I."/>
            <person name="Janitza P."/>
            <person name="Kern R."/>
            <person name="Heyl A."/>
            <person name="Rumpler F."/>
            <person name="Villalobos L.I.A.C."/>
            <person name="Clay J.M."/>
            <person name="Skokan R."/>
            <person name="Toyoda A."/>
            <person name="Suzuki Y."/>
            <person name="Kagoshima H."/>
            <person name="Schijlen E."/>
            <person name="Tajeshwar N."/>
            <person name="Catarino B."/>
            <person name="Hetherington A.J."/>
            <person name="Saltykova A."/>
            <person name="Bonnot C."/>
            <person name="Breuninger H."/>
            <person name="Symeonidi A."/>
            <person name="Radhakrishnan G.V."/>
            <person name="Van Nieuwerburgh F."/>
            <person name="Deforce D."/>
            <person name="Chang C."/>
            <person name="Karol K.G."/>
            <person name="Hedrich R."/>
            <person name="Ulvskov P."/>
            <person name="Glockner G."/>
            <person name="Delwiche C.F."/>
            <person name="Petrasek J."/>
            <person name="Van de Peer Y."/>
            <person name="Friml J."/>
            <person name="Beilby M."/>
            <person name="Dolan L."/>
            <person name="Kohara Y."/>
            <person name="Sugano S."/>
            <person name="Fujiyama A."/>
            <person name="Delaux P.-M."/>
            <person name="Quint M."/>
            <person name="TheiBen G."/>
            <person name="Hagemann M."/>
            <person name="Harholt J."/>
            <person name="Dunand C."/>
            <person name="Zachgo S."/>
            <person name="Langdale J."/>
            <person name="Maumus F."/>
            <person name="Straeten D.V.D."/>
            <person name="Gould S.B."/>
            <person name="Rensing S.A."/>
        </authorList>
    </citation>
    <scope>NUCLEOTIDE SEQUENCE [LARGE SCALE GENOMIC DNA]</scope>
    <source>
        <strain evidence="3 4">S276</strain>
    </source>
</reference>
<feature type="domain" description="Reverse transcriptase" evidence="2">
    <location>
        <begin position="273"/>
        <end position="514"/>
    </location>
</feature>
<name>A0A388K803_CHABU</name>
<organism evidence="3 4">
    <name type="scientific">Chara braunii</name>
    <name type="common">Braun's stonewort</name>
    <dbReference type="NCBI Taxonomy" id="69332"/>
    <lineage>
        <taxon>Eukaryota</taxon>
        <taxon>Viridiplantae</taxon>
        <taxon>Streptophyta</taxon>
        <taxon>Charophyceae</taxon>
        <taxon>Charales</taxon>
        <taxon>Characeae</taxon>
        <taxon>Chara</taxon>
    </lineage>
</organism>
<dbReference type="PANTHER" id="PTHR36008:SF1">
    <property type="entry name" value="OS09G0478400 PROTEIN"/>
    <property type="match status" value="1"/>
</dbReference>
<comment type="caution">
    <text evidence="3">The sequence shown here is derived from an EMBL/GenBank/DDBJ whole genome shotgun (WGS) entry which is preliminary data.</text>
</comment>
<dbReference type="EMBL" id="BFEA01000070">
    <property type="protein sequence ID" value="GBG66192.1"/>
    <property type="molecule type" value="Genomic_DNA"/>
</dbReference>
<dbReference type="Gramene" id="GBG66192">
    <property type="protein sequence ID" value="GBG66192"/>
    <property type="gene ID" value="CBR_g57071"/>
</dbReference>
<protein>
    <recommendedName>
        <fullName evidence="2">Reverse transcriptase domain-containing protein</fullName>
    </recommendedName>
</protein>
<dbReference type="InterPro" id="IPR000477">
    <property type="entry name" value="RT_dom"/>
</dbReference>
<dbReference type="Proteomes" id="UP000265515">
    <property type="component" value="Unassembled WGS sequence"/>
</dbReference>
<dbReference type="Pfam" id="PF00078">
    <property type="entry name" value="RVT_1"/>
    <property type="match status" value="1"/>
</dbReference>
<evidence type="ECO:0000313" key="3">
    <source>
        <dbReference type="EMBL" id="GBG66192.1"/>
    </source>
</evidence>
<sequence length="945" mass="107456">MSSLWSPLQGSGSSRSIHHSHVAKGVSAAGGAFPPPAAAAAASAVPRGGEMAAPRSLPRGSPLYQPSRFSSMQLGAAAAAVAVAAKLMMMYEETQEPERVKKKARELMEESKKTPPMTRDRWKQMQELRPRTPFESRIGRERAKIRSGSKVTFDDVYNWALDVFADALQRRDTSIKLHEDVYKRKEQAMLPSSVKMPVAWHSNRPMDQYKGGCCMVDQSRRSQAGAAKQGIHNIVQELKQIRLQEAETKFWIVALRVPLDAYYYLRSAVTNMFGAVLQMQPPEFDPSWPKLMSVKLDLDPAARYLVDDDLVIESPKGERWKVEIATPYTDWCCRSIEVLEIVQSENLDIAVPLVDLEKAYDKVGFGEGFCRWVVVMYTAATSAVMINGHLSAPFKLSRSLRQGCPLAPLLFVLQMEVLLNRIRRHPEIRGLQSASGAELRVKALADDLFAVCENTEGALKAMKEAMAEYSTLSEATVNWNKSTYLLPKAYRLRGEWGMKRVEEGEEERFLGVLISLQVDSTAQGLLLQHRIAAKLQLWGTAWHLSIIGRTLVFNATLFSTLWFVSAVRELAESVLIVIRRMVARFLWKPRANQNEGFLVKIAWKILTFLREKGGLGLMDPTRRNQAQLRAWICRVASANSKEHWVELAERILMQEWGLISPEDTWTCFFMESFRKKRLKSKFWNAIRKAWNKSPPDAQNPPRTKEEVLLQNLFENPLIQDHIGNAFKADGSTGSFGLAWMRKGIVRIKDLWSTLLGGWRSKDEVKATWLLSRGMGVELICNRCNWPFESTRHLWWECPTSKRIWGWWKQQWEEMGGEGAEWNEEWVILGFLPANLASEKGKEGWGYIAHVVRGIICEIISVDRNKMIFEKKTLSDTEIKRRIKMGVKQAINVDWRRKVKSGVGNGAQRTWFRRTRARSDQLVTVNSSGELVFAEWILNGKTVPNS</sequence>
<keyword evidence="4" id="KW-1185">Reference proteome</keyword>
<proteinExistence type="predicted"/>
<evidence type="ECO:0000313" key="4">
    <source>
        <dbReference type="Proteomes" id="UP000265515"/>
    </source>
</evidence>